<evidence type="ECO:0000256" key="1">
    <source>
        <dbReference type="SAM" id="MobiDB-lite"/>
    </source>
</evidence>
<dbReference type="InterPro" id="IPR003959">
    <property type="entry name" value="ATPase_AAA_core"/>
</dbReference>
<accession>A0A0F9FQ97</accession>
<dbReference type="SUPFAM" id="SSF52540">
    <property type="entry name" value="P-loop containing nucleoside triphosphate hydrolases"/>
    <property type="match status" value="1"/>
</dbReference>
<reference evidence="3" key="1">
    <citation type="journal article" date="2015" name="Nature">
        <title>Complex archaea that bridge the gap between prokaryotes and eukaryotes.</title>
        <authorList>
            <person name="Spang A."/>
            <person name="Saw J.H."/>
            <person name="Jorgensen S.L."/>
            <person name="Zaremba-Niedzwiedzka K."/>
            <person name="Martijn J."/>
            <person name="Lind A.E."/>
            <person name="van Eijk R."/>
            <person name="Schleper C."/>
            <person name="Guy L."/>
            <person name="Ettema T.J."/>
        </authorList>
    </citation>
    <scope>NUCLEOTIDE SEQUENCE</scope>
</reference>
<evidence type="ECO:0000259" key="2">
    <source>
        <dbReference type="Pfam" id="PF00004"/>
    </source>
</evidence>
<dbReference type="EMBL" id="LAZR01020483">
    <property type="protein sequence ID" value="KKL88709.1"/>
    <property type="molecule type" value="Genomic_DNA"/>
</dbReference>
<dbReference type="Pfam" id="PF00004">
    <property type="entry name" value="AAA"/>
    <property type="match status" value="1"/>
</dbReference>
<dbReference type="PANTHER" id="PTHR13779">
    <property type="entry name" value="WERNER HELICASE-INTERACTING PROTEIN 1 FAMILY MEMBER"/>
    <property type="match status" value="1"/>
</dbReference>
<dbReference type="Gene3D" id="3.40.50.300">
    <property type="entry name" value="P-loop containing nucleotide triphosphate hydrolases"/>
    <property type="match status" value="1"/>
</dbReference>
<dbReference type="PANTHER" id="PTHR13779:SF7">
    <property type="entry name" value="ATPASE WRNIP1"/>
    <property type="match status" value="1"/>
</dbReference>
<feature type="non-terminal residue" evidence="3">
    <location>
        <position position="107"/>
    </location>
</feature>
<dbReference type="InterPro" id="IPR027417">
    <property type="entry name" value="P-loop_NTPase"/>
</dbReference>
<dbReference type="GO" id="GO:0008047">
    <property type="term" value="F:enzyme activator activity"/>
    <property type="evidence" value="ECO:0007669"/>
    <property type="project" value="TreeGrafter"/>
</dbReference>
<dbReference type="AlphaFoldDB" id="A0A0F9FQ97"/>
<gene>
    <name evidence="3" type="ORF">LCGC14_1921960</name>
</gene>
<feature type="domain" description="ATPase AAA-type core" evidence="2">
    <location>
        <begin position="60"/>
        <end position="91"/>
    </location>
</feature>
<protein>
    <recommendedName>
        <fullName evidence="2">ATPase AAA-type core domain-containing protein</fullName>
    </recommendedName>
</protein>
<feature type="region of interest" description="Disordered" evidence="1">
    <location>
        <begin position="1"/>
        <end position="30"/>
    </location>
</feature>
<dbReference type="GO" id="GO:0017116">
    <property type="term" value="F:single-stranded DNA helicase activity"/>
    <property type="evidence" value="ECO:0007669"/>
    <property type="project" value="TreeGrafter"/>
</dbReference>
<dbReference type="GO" id="GO:0000731">
    <property type="term" value="P:DNA synthesis involved in DNA repair"/>
    <property type="evidence" value="ECO:0007669"/>
    <property type="project" value="TreeGrafter"/>
</dbReference>
<dbReference type="InterPro" id="IPR051314">
    <property type="entry name" value="AAA_ATPase_RarA/MGS1/WRNIP1"/>
</dbReference>
<name>A0A0F9FQ97_9ZZZZ</name>
<dbReference type="GO" id="GO:0006261">
    <property type="term" value="P:DNA-templated DNA replication"/>
    <property type="evidence" value="ECO:0007669"/>
    <property type="project" value="TreeGrafter"/>
</dbReference>
<dbReference type="GO" id="GO:0005524">
    <property type="term" value="F:ATP binding"/>
    <property type="evidence" value="ECO:0007669"/>
    <property type="project" value="InterPro"/>
</dbReference>
<organism evidence="3">
    <name type="scientific">marine sediment metagenome</name>
    <dbReference type="NCBI Taxonomy" id="412755"/>
    <lineage>
        <taxon>unclassified sequences</taxon>
        <taxon>metagenomes</taxon>
        <taxon>ecological metagenomes</taxon>
    </lineage>
</organism>
<dbReference type="GO" id="GO:0016887">
    <property type="term" value="F:ATP hydrolysis activity"/>
    <property type="evidence" value="ECO:0007669"/>
    <property type="project" value="InterPro"/>
</dbReference>
<sequence length="107" mass="11431">MADLFDSPSQDDAARRRTGPQPLADRLRPQTLGDVIGQDHVLGPEAPLGAMLSGGALSSLIFWGPPGVGKTTIARLLAEQTELHFVQISAIFTGVPELRKVFEAARL</sequence>
<evidence type="ECO:0000313" key="3">
    <source>
        <dbReference type="EMBL" id="KKL88709.1"/>
    </source>
</evidence>
<proteinExistence type="predicted"/>
<comment type="caution">
    <text evidence="3">The sequence shown here is derived from an EMBL/GenBank/DDBJ whole genome shotgun (WGS) entry which is preliminary data.</text>
</comment>